<organism evidence="3 4">
    <name type="scientific">Trichodelitschia bisporula</name>
    <dbReference type="NCBI Taxonomy" id="703511"/>
    <lineage>
        <taxon>Eukaryota</taxon>
        <taxon>Fungi</taxon>
        <taxon>Dikarya</taxon>
        <taxon>Ascomycota</taxon>
        <taxon>Pezizomycotina</taxon>
        <taxon>Dothideomycetes</taxon>
        <taxon>Dothideomycetes incertae sedis</taxon>
        <taxon>Phaeotrichales</taxon>
        <taxon>Phaeotrichaceae</taxon>
        <taxon>Trichodelitschia</taxon>
    </lineage>
</organism>
<feature type="transmembrane region" description="Helical" evidence="1">
    <location>
        <begin position="39"/>
        <end position="60"/>
    </location>
</feature>
<evidence type="ECO:0000256" key="1">
    <source>
        <dbReference type="SAM" id="Phobius"/>
    </source>
</evidence>
<feature type="transmembrane region" description="Helical" evidence="1">
    <location>
        <begin position="6"/>
        <end position="27"/>
    </location>
</feature>
<feature type="transmembrane region" description="Helical" evidence="1">
    <location>
        <begin position="107"/>
        <end position="127"/>
    </location>
</feature>
<dbReference type="EMBL" id="ML996691">
    <property type="protein sequence ID" value="KAF2402616.1"/>
    <property type="molecule type" value="Genomic_DNA"/>
</dbReference>
<dbReference type="InterPro" id="IPR056119">
    <property type="entry name" value="DUF7702"/>
</dbReference>
<dbReference type="Pfam" id="PF24800">
    <property type="entry name" value="DUF7702"/>
    <property type="match status" value="1"/>
</dbReference>
<name>A0A6G1I3B4_9PEZI</name>
<evidence type="ECO:0000313" key="3">
    <source>
        <dbReference type="EMBL" id="KAF2402616.1"/>
    </source>
</evidence>
<feature type="transmembrane region" description="Helical" evidence="1">
    <location>
        <begin position="213"/>
        <end position="232"/>
    </location>
</feature>
<dbReference type="AlphaFoldDB" id="A0A6G1I3B4"/>
<feature type="domain" description="DUF7702" evidence="2">
    <location>
        <begin position="5"/>
        <end position="166"/>
    </location>
</feature>
<proteinExistence type="predicted"/>
<evidence type="ECO:0000313" key="4">
    <source>
        <dbReference type="Proteomes" id="UP000799640"/>
    </source>
</evidence>
<keyword evidence="1" id="KW-0812">Transmembrane</keyword>
<feature type="transmembrane region" description="Helical" evidence="1">
    <location>
        <begin position="307"/>
        <end position="329"/>
    </location>
</feature>
<accession>A0A6G1I3B4</accession>
<feature type="transmembrane region" description="Helical" evidence="1">
    <location>
        <begin position="147"/>
        <end position="169"/>
    </location>
</feature>
<dbReference type="OrthoDB" id="2560628at2759"/>
<feature type="transmembrane region" description="Helical" evidence="1">
    <location>
        <begin position="66"/>
        <end position="86"/>
    </location>
</feature>
<keyword evidence="1" id="KW-0472">Membrane</keyword>
<dbReference type="PANTHER" id="PTHR42109">
    <property type="entry name" value="UNPLACED GENOMIC SCAFFOLD UM_SCAF_CONTIG_1.265, WHOLE GENOME SHOTGUN SEQUENCE"/>
    <property type="match status" value="1"/>
</dbReference>
<feature type="transmembrane region" description="Helical" evidence="1">
    <location>
        <begin position="264"/>
        <end position="286"/>
    </location>
</feature>
<reference evidence="3" key="1">
    <citation type="journal article" date="2020" name="Stud. Mycol.">
        <title>101 Dothideomycetes genomes: a test case for predicting lifestyles and emergence of pathogens.</title>
        <authorList>
            <person name="Haridas S."/>
            <person name="Albert R."/>
            <person name="Binder M."/>
            <person name="Bloem J."/>
            <person name="Labutti K."/>
            <person name="Salamov A."/>
            <person name="Andreopoulos B."/>
            <person name="Baker S."/>
            <person name="Barry K."/>
            <person name="Bills G."/>
            <person name="Bluhm B."/>
            <person name="Cannon C."/>
            <person name="Castanera R."/>
            <person name="Culley D."/>
            <person name="Daum C."/>
            <person name="Ezra D."/>
            <person name="Gonzalez J."/>
            <person name="Henrissat B."/>
            <person name="Kuo A."/>
            <person name="Liang C."/>
            <person name="Lipzen A."/>
            <person name="Lutzoni F."/>
            <person name="Magnuson J."/>
            <person name="Mondo S."/>
            <person name="Nolan M."/>
            <person name="Ohm R."/>
            <person name="Pangilinan J."/>
            <person name="Park H.-J."/>
            <person name="Ramirez L."/>
            <person name="Alfaro M."/>
            <person name="Sun H."/>
            <person name="Tritt A."/>
            <person name="Yoshinaga Y."/>
            <person name="Zwiers L.-H."/>
            <person name="Turgeon B."/>
            <person name="Goodwin S."/>
            <person name="Spatafora J."/>
            <person name="Crous P."/>
            <person name="Grigoriev I."/>
        </authorList>
    </citation>
    <scope>NUCLEOTIDE SEQUENCE</scope>
    <source>
        <strain evidence="3">CBS 262.69</strain>
    </source>
</reference>
<keyword evidence="1" id="KW-1133">Transmembrane helix</keyword>
<evidence type="ECO:0000259" key="2">
    <source>
        <dbReference type="Pfam" id="PF24800"/>
    </source>
</evidence>
<gene>
    <name evidence="3" type="ORF">EJ06DRAFT_520557</name>
</gene>
<protein>
    <recommendedName>
        <fullName evidence="2">DUF7702 domain-containing protein</fullName>
    </recommendedName>
</protein>
<feature type="transmembrane region" description="Helical" evidence="1">
    <location>
        <begin position="341"/>
        <end position="369"/>
    </location>
</feature>
<dbReference type="PANTHER" id="PTHR42109:SF2">
    <property type="entry name" value="INTEGRAL MEMBRANE PROTEIN"/>
    <property type="match status" value="1"/>
</dbReference>
<keyword evidence="4" id="KW-1185">Reference proteome</keyword>
<sequence length="372" mass="39432">MPSPHQSLAIALLVLWTPLLLPAFLVLRKHGVGRHLGWFYLLSLPLVRIVGAGIELGALASHPPDLGLYTASSILYAIGLVPLLLAAQGVSSRVNDKLPAPRLPMKVFMAAKLATIVGLALAIAAGTMLSPSADAGSQNTGRTLRRVAAIIFDVLCAGQVGAAVWFEYASLQLQYTKFKTVNTDSNRNPRLMITRQYFLTQALARMLVPHQSLAIALLVVWTALFPLSFFLASKHGSPRINIVPQMYIMGAATELIAFASAPQNIGFCILASTCYAVGLFGLLAMAQGVSRRVNNVLPAPYIPLGGLTAAEVVTAVGGMFSIAGCLVLAPDPPLLDAPSLHASHILCSIAAVISHVLCTGQVGVAMWFVTRR</sequence>
<dbReference type="Proteomes" id="UP000799640">
    <property type="component" value="Unassembled WGS sequence"/>
</dbReference>